<sequence>MQDAGFQLLNDEKIIAEARHSPKEDEEEDDDEGENDSQERVESQVAGTVQRSDATEQISEPPLLDEDG</sequence>
<organism evidence="2 3">
    <name type="scientific">Araneus ventricosus</name>
    <name type="common">Orbweaver spider</name>
    <name type="synonym">Epeira ventricosa</name>
    <dbReference type="NCBI Taxonomy" id="182803"/>
    <lineage>
        <taxon>Eukaryota</taxon>
        <taxon>Metazoa</taxon>
        <taxon>Ecdysozoa</taxon>
        <taxon>Arthropoda</taxon>
        <taxon>Chelicerata</taxon>
        <taxon>Arachnida</taxon>
        <taxon>Araneae</taxon>
        <taxon>Araneomorphae</taxon>
        <taxon>Entelegynae</taxon>
        <taxon>Araneoidea</taxon>
        <taxon>Araneidae</taxon>
        <taxon>Araneus</taxon>
    </lineage>
</organism>
<accession>A0A4Y2VIN8</accession>
<comment type="caution">
    <text evidence="2">The sequence shown here is derived from an EMBL/GenBank/DDBJ whole genome shotgun (WGS) entry which is preliminary data.</text>
</comment>
<protein>
    <submittedName>
        <fullName evidence="2">Uncharacterized protein</fullName>
    </submittedName>
</protein>
<proteinExistence type="predicted"/>
<reference evidence="2 3" key="1">
    <citation type="journal article" date="2019" name="Sci. Rep.">
        <title>Orb-weaving spider Araneus ventricosus genome elucidates the spidroin gene catalogue.</title>
        <authorList>
            <person name="Kono N."/>
            <person name="Nakamura H."/>
            <person name="Ohtoshi R."/>
            <person name="Moran D.A.P."/>
            <person name="Shinohara A."/>
            <person name="Yoshida Y."/>
            <person name="Fujiwara M."/>
            <person name="Mori M."/>
            <person name="Tomita M."/>
            <person name="Arakawa K."/>
        </authorList>
    </citation>
    <scope>NUCLEOTIDE SEQUENCE [LARGE SCALE GENOMIC DNA]</scope>
</reference>
<evidence type="ECO:0000313" key="3">
    <source>
        <dbReference type="Proteomes" id="UP000499080"/>
    </source>
</evidence>
<feature type="compositionally biased region" description="Acidic residues" evidence="1">
    <location>
        <begin position="24"/>
        <end position="36"/>
    </location>
</feature>
<feature type="compositionally biased region" description="Basic and acidic residues" evidence="1">
    <location>
        <begin position="10"/>
        <end position="23"/>
    </location>
</feature>
<evidence type="ECO:0000313" key="2">
    <source>
        <dbReference type="EMBL" id="GBO24328.1"/>
    </source>
</evidence>
<feature type="region of interest" description="Disordered" evidence="1">
    <location>
        <begin position="1"/>
        <end position="68"/>
    </location>
</feature>
<gene>
    <name evidence="2" type="ORF">AVEN_227969_1</name>
</gene>
<evidence type="ECO:0000256" key="1">
    <source>
        <dbReference type="SAM" id="MobiDB-lite"/>
    </source>
</evidence>
<keyword evidence="3" id="KW-1185">Reference proteome</keyword>
<name>A0A4Y2VIN8_ARAVE</name>
<dbReference type="EMBL" id="BGPR01047319">
    <property type="protein sequence ID" value="GBO24328.1"/>
    <property type="molecule type" value="Genomic_DNA"/>
</dbReference>
<feature type="compositionally biased region" description="Polar residues" evidence="1">
    <location>
        <begin position="45"/>
        <end position="58"/>
    </location>
</feature>
<dbReference type="Proteomes" id="UP000499080">
    <property type="component" value="Unassembled WGS sequence"/>
</dbReference>
<dbReference type="AlphaFoldDB" id="A0A4Y2VIN8"/>